<dbReference type="PANTHER" id="PTHR34606">
    <property type="entry name" value="BON DOMAIN-CONTAINING PROTEIN"/>
    <property type="match status" value="1"/>
</dbReference>
<reference evidence="3" key="2">
    <citation type="submission" date="2020-09" db="EMBL/GenBank/DDBJ databases">
        <authorList>
            <person name="Sun Q."/>
            <person name="Zhou Y."/>
        </authorList>
    </citation>
    <scope>NUCLEOTIDE SEQUENCE</scope>
    <source>
        <strain evidence="3">CGMCC 1.15448</strain>
    </source>
</reference>
<evidence type="ECO:0000256" key="1">
    <source>
        <dbReference type="ARBA" id="ARBA00022729"/>
    </source>
</evidence>
<dbReference type="PROSITE" id="PS50914">
    <property type="entry name" value="BON"/>
    <property type="match status" value="3"/>
</dbReference>
<dbReference type="Gene3D" id="3.30.1340.30">
    <property type="match status" value="3"/>
</dbReference>
<dbReference type="Pfam" id="PF04972">
    <property type="entry name" value="BON"/>
    <property type="match status" value="3"/>
</dbReference>
<sequence>MKSDAELQKDVQTEITWTPALNVAEIGVTAKNGVITLTGTVDSYSKKLAAENAAKRVNGVKGVAVEIQVKLGPDGQRTDADITASAINALKWNIDVPDSQIKVDVEDGWVTLSGTVDWEYQRSSAEYSVQVLAGVKGVIDEIEVNPSLKDAVEKVDVISALERDAFIDDDDDIVVEVNNNSVKLLGTVNSWFEKNEAERVAWSAPGVMDVDNQLVIDYGD</sequence>
<comment type="caution">
    <text evidence="3">The sequence shown here is derived from an EMBL/GenBank/DDBJ whole genome shotgun (WGS) entry which is preliminary data.</text>
</comment>
<dbReference type="Proteomes" id="UP000607559">
    <property type="component" value="Unassembled WGS sequence"/>
</dbReference>
<feature type="domain" description="BON" evidence="2">
    <location>
        <begin position="78"/>
        <end position="146"/>
    </location>
</feature>
<dbReference type="PANTHER" id="PTHR34606:SF4">
    <property type="entry name" value="OUTER MEMBRANE LIPOPROTEIN DOLP"/>
    <property type="match status" value="1"/>
</dbReference>
<feature type="domain" description="BON" evidence="2">
    <location>
        <begin position="3"/>
        <end position="71"/>
    </location>
</feature>
<name>A0A8J2XT82_9BACT</name>
<keyword evidence="4" id="KW-1185">Reference proteome</keyword>
<dbReference type="SMART" id="SM00749">
    <property type="entry name" value="BON"/>
    <property type="match status" value="3"/>
</dbReference>
<organism evidence="3 4">
    <name type="scientific">Puia dinghuensis</name>
    <dbReference type="NCBI Taxonomy" id="1792502"/>
    <lineage>
        <taxon>Bacteria</taxon>
        <taxon>Pseudomonadati</taxon>
        <taxon>Bacteroidota</taxon>
        <taxon>Chitinophagia</taxon>
        <taxon>Chitinophagales</taxon>
        <taxon>Chitinophagaceae</taxon>
        <taxon>Puia</taxon>
    </lineage>
</organism>
<reference evidence="3" key="1">
    <citation type="journal article" date="2014" name="Int. J. Syst. Evol. Microbiol.">
        <title>Complete genome sequence of Corynebacterium casei LMG S-19264T (=DSM 44701T), isolated from a smear-ripened cheese.</title>
        <authorList>
            <consortium name="US DOE Joint Genome Institute (JGI-PGF)"/>
            <person name="Walter F."/>
            <person name="Albersmeier A."/>
            <person name="Kalinowski J."/>
            <person name="Ruckert C."/>
        </authorList>
    </citation>
    <scope>NUCLEOTIDE SEQUENCE</scope>
    <source>
        <strain evidence="3">CGMCC 1.15448</strain>
    </source>
</reference>
<dbReference type="EMBL" id="BMJC01000003">
    <property type="protein sequence ID" value="GGB01932.1"/>
    <property type="molecule type" value="Genomic_DNA"/>
</dbReference>
<dbReference type="AlphaFoldDB" id="A0A8J2XT82"/>
<gene>
    <name evidence="3" type="ORF">GCM10011511_26450</name>
</gene>
<accession>A0A8J2XT82</accession>
<protein>
    <submittedName>
        <fullName evidence="3">Tri-BON domain-containing protein</fullName>
    </submittedName>
</protein>
<feature type="domain" description="BON" evidence="2">
    <location>
        <begin position="149"/>
        <end position="218"/>
    </location>
</feature>
<dbReference type="RefSeq" id="WP_188932374.1">
    <property type="nucleotide sequence ID" value="NZ_BMJC01000003.1"/>
</dbReference>
<keyword evidence="1" id="KW-0732">Signal</keyword>
<dbReference type="InterPro" id="IPR051686">
    <property type="entry name" value="Lipoprotein_DolP"/>
</dbReference>
<proteinExistence type="predicted"/>
<evidence type="ECO:0000313" key="4">
    <source>
        <dbReference type="Proteomes" id="UP000607559"/>
    </source>
</evidence>
<evidence type="ECO:0000313" key="3">
    <source>
        <dbReference type="EMBL" id="GGB01932.1"/>
    </source>
</evidence>
<dbReference type="InterPro" id="IPR014004">
    <property type="entry name" value="Transpt-assoc_nodulatn_dom_bac"/>
</dbReference>
<dbReference type="InterPro" id="IPR007055">
    <property type="entry name" value="BON_dom"/>
</dbReference>
<evidence type="ECO:0000259" key="2">
    <source>
        <dbReference type="PROSITE" id="PS50914"/>
    </source>
</evidence>